<accession>A0AAV2SMN9</accession>
<proteinExistence type="predicted"/>
<protein>
    <submittedName>
        <fullName evidence="2">Uncharacterized protein</fullName>
    </submittedName>
</protein>
<organism evidence="2 3">
    <name type="scientific">Meganyctiphanes norvegica</name>
    <name type="common">Northern krill</name>
    <name type="synonym">Thysanopoda norvegica</name>
    <dbReference type="NCBI Taxonomy" id="48144"/>
    <lineage>
        <taxon>Eukaryota</taxon>
        <taxon>Metazoa</taxon>
        <taxon>Ecdysozoa</taxon>
        <taxon>Arthropoda</taxon>
        <taxon>Crustacea</taxon>
        <taxon>Multicrustacea</taxon>
        <taxon>Malacostraca</taxon>
        <taxon>Eumalacostraca</taxon>
        <taxon>Eucarida</taxon>
        <taxon>Euphausiacea</taxon>
        <taxon>Euphausiidae</taxon>
        <taxon>Meganyctiphanes</taxon>
    </lineage>
</organism>
<dbReference type="Proteomes" id="UP001497623">
    <property type="component" value="Unassembled WGS sequence"/>
</dbReference>
<keyword evidence="3" id="KW-1185">Reference proteome</keyword>
<feature type="non-terminal residue" evidence="2">
    <location>
        <position position="1"/>
    </location>
</feature>
<evidence type="ECO:0000313" key="2">
    <source>
        <dbReference type="EMBL" id="CAL4226703.1"/>
    </source>
</evidence>
<dbReference type="AlphaFoldDB" id="A0AAV2SMN9"/>
<name>A0AAV2SMN9_MEGNR</name>
<keyword evidence="1" id="KW-0812">Transmembrane</keyword>
<evidence type="ECO:0000313" key="3">
    <source>
        <dbReference type="Proteomes" id="UP001497623"/>
    </source>
</evidence>
<sequence length="127" mass="13689">YVCHGHWAEGGSVFVVASTPDKPSHRLCLTATSLTPDHAITSAANLNDSALLIDSKNSSKTLQIHAHAHSCPRRSVPPTTTISGNLTVQGECEQFSSGVGSTFDFFYVIVLLAATQFLHLLQQLRSR</sequence>
<feature type="transmembrane region" description="Helical" evidence="1">
    <location>
        <begin position="105"/>
        <end position="121"/>
    </location>
</feature>
<comment type="caution">
    <text evidence="2">The sequence shown here is derived from an EMBL/GenBank/DDBJ whole genome shotgun (WGS) entry which is preliminary data.</text>
</comment>
<keyword evidence="1" id="KW-0472">Membrane</keyword>
<keyword evidence="1" id="KW-1133">Transmembrane helix</keyword>
<reference evidence="2 3" key="1">
    <citation type="submission" date="2024-05" db="EMBL/GenBank/DDBJ databases">
        <authorList>
            <person name="Wallberg A."/>
        </authorList>
    </citation>
    <scope>NUCLEOTIDE SEQUENCE [LARGE SCALE GENOMIC DNA]</scope>
</reference>
<evidence type="ECO:0000256" key="1">
    <source>
        <dbReference type="SAM" id="Phobius"/>
    </source>
</evidence>
<gene>
    <name evidence="2" type="ORF">MNOR_LOCUS39474</name>
</gene>
<dbReference type="EMBL" id="CAXKWB010103155">
    <property type="protein sequence ID" value="CAL4226703.1"/>
    <property type="molecule type" value="Genomic_DNA"/>
</dbReference>